<proteinExistence type="predicted"/>
<dbReference type="Gene3D" id="1.10.510.10">
    <property type="entry name" value="Transferase(Phosphotransferase) domain 1"/>
    <property type="match status" value="1"/>
</dbReference>
<dbReference type="InterPro" id="IPR000719">
    <property type="entry name" value="Prot_kinase_dom"/>
</dbReference>
<accession>A0ABN7W7D6</accession>
<evidence type="ECO:0000313" key="3">
    <source>
        <dbReference type="Proteomes" id="UP000789901"/>
    </source>
</evidence>
<dbReference type="PANTHER" id="PTHR44329">
    <property type="entry name" value="SERINE/THREONINE-PROTEIN KINASE TNNI3K-RELATED"/>
    <property type="match status" value="1"/>
</dbReference>
<dbReference type="InterPro" id="IPR051681">
    <property type="entry name" value="Ser/Thr_Kinases-Pseudokinases"/>
</dbReference>
<dbReference type="InterPro" id="IPR011009">
    <property type="entry name" value="Kinase-like_dom_sf"/>
</dbReference>
<gene>
    <name evidence="2" type="ORF">GMARGA_LOCUS26795</name>
</gene>
<dbReference type="Pfam" id="PF07714">
    <property type="entry name" value="PK_Tyr_Ser-Thr"/>
    <property type="match status" value="1"/>
</dbReference>
<organism evidence="2 3">
    <name type="scientific">Gigaspora margarita</name>
    <dbReference type="NCBI Taxonomy" id="4874"/>
    <lineage>
        <taxon>Eukaryota</taxon>
        <taxon>Fungi</taxon>
        <taxon>Fungi incertae sedis</taxon>
        <taxon>Mucoromycota</taxon>
        <taxon>Glomeromycotina</taxon>
        <taxon>Glomeromycetes</taxon>
        <taxon>Diversisporales</taxon>
        <taxon>Gigasporaceae</taxon>
        <taxon>Gigaspora</taxon>
    </lineage>
</organism>
<keyword evidence="3" id="KW-1185">Reference proteome</keyword>
<comment type="caution">
    <text evidence="2">The sequence shown here is derived from an EMBL/GenBank/DDBJ whole genome shotgun (WGS) entry which is preliminary data.</text>
</comment>
<feature type="non-terminal residue" evidence="2">
    <location>
        <position position="159"/>
    </location>
</feature>
<dbReference type="PROSITE" id="PS50011">
    <property type="entry name" value="PROTEIN_KINASE_DOM"/>
    <property type="match status" value="1"/>
</dbReference>
<dbReference type="Proteomes" id="UP000789901">
    <property type="component" value="Unassembled WGS sequence"/>
</dbReference>
<sequence>MLAPVEELCPRKSMRALVTFDLESVLNILRKCATMILEIQKGEYGAVYSAQWIGAKFTEIETHVVSHKLKAATTSFQLLESQIRPLNISRVEATGKYCLVMNYAEHKDLASYLRQNPNPSADFKIKILLSLTKSLKVLHNQNLIHRNIHCGNILLESQT</sequence>
<reference evidence="2 3" key="1">
    <citation type="submission" date="2021-06" db="EMBL/GenBank/DDBJ databases">
        <authorList>
            <person name="Kallberg Y."/>
            <person name="Tangrot J."/>
            <person name="Rosling A."/>
        </authorList>
    </citation>
    <scope>NUCLEOTIDE SEQUENCE [LARGE SCALE GENOMIC DNA]</scope>
    <source>
        <strain evidence="2 3">120-4 pot B 10/14</strain>
    </source>
</reference>
<evidence type="ECO:0000259" key="1">
    <source>
        <dbReference type="PROSITE" id="PS50011"/>
    </source>
</evidence>
<protein>
    <submittedName>
        <fullName evidence="2">15902_t:CDS:1</fullName>
    </submittedName>
</protein>
<dbReference type="EMBL" id="CAJVQB010031785">
    <property type="protein sequence ID" value="CAG8817413.1"/>
    <property type="molecule type" value="Genomic_DNA"/>
</dbReference>
<feature type="domain" description="Protein kinase" evidence="1">
    <location>
        <begin position="33"/>
        <end position="159"/>
    </location>
</feature>
<dbReference type="InterPro" id="IPR001245">
    <property type="entry name" value="Ser-Thr/Tyr_kinase_cat_dom"/>
</dbReference>
<name>A0ABN7W7D6_GIGMA</name>
<dbReference type="SUPFAM" id="SSF56112">
    <property type="entry name" value="Protein kinase-like (PK-like)"/>
    <property type="match status" value="1"/>
</dbReference>
<evidence type="ECO:0000313" key="2">
    <source>
        <dbReference type="EMBL" id="CAG8817413.1"/>
    </source>
</evidence>